<protein>
    <submittedName>
        <fullName evidence="2">Uncharacterized protein</fullName>
    </submittedName>
</protein>
<keyword evidence="1" id="KW-0812">Transmembrane</keyword>
<evidence type="ECO:0000313" key="2">
    <source>
        <dbReference type="EMBL" id="UPV98851.1"/>
    </source>
</evidence>
<dbReference type="EMBL" id="CP096658">
    <property type="protein sequence ID" value="UPV98851.1"/>
    <property type="molecule type" value="Genomic_DNA"/>
</dbReference>
<sequence>MNDALLALAANEGIFGVPHDVLSSRDEWLALGIGLIAVAFAVLYDGDFDLRPLRTAAVVGIVVSLGLSALAPPIVTDEWHIPRVVLVLALGAAYAYRRRDR</sequence>
<keyword evidence="3" id="KW-1185">Reference proteome</keyword>
<dbReference type="KEGG" id="haxz:M0R88_09935"/>
<name>A0A8U0IF73_9EURY</name>
<proteinExistence type="predicted"/>
<evidence type="ECO:0000256" key="1">
    <source>
        <dbReference type="SAM" id="Phobius"/>
    </source>
</evidence>
<dbReference type="GeneID" id="72190176"/>
<dbReference type="Proteomes" id="UP000830434">
    <property type="component" value="Chromosome"/>
</dbReference>
<dbReference type="RefSeq" id="WP_248653356.1">
    <property type="nucleotide sequence ID" value="NZ_CP096658.1"/>
</dbReference>
<feature type="transmembrane region" description="Helical" evidence="1">
    <location>
        <begin position="80"/>
        <end position="96"/>
    </location>
</feature>
<evidence type="ECO:0000313" key="3">
    <source>
        <dbReference type="Proteomes" id="UP000830434"/>
    </source>
</evidence>
<gene>
    <name evidence="2" type="ORF">M0R88_09935</name>
</gene>
<feature type="transmembrane region" description="Helical" evidence="1">
    <location>
        <begin position="56"/>
        <end position="74"/>
    </location>
</feature>
<feature type="transmembrane region" description="Helical" evidence="1">
    <location>
        <begin position="28"/>
        <end position="44"/>
    </location>
</feature>
<keyword evidence="1" id="KW-0472">Membrane</keyword>
<keyword evidence="1" id="KW-1133">Transmembrane helix</keyword>
<reference evidence="2" key="1">
    <citation type="submission" date="2022-04" db="EMBL/GenBank/DDBJ databases">
        <title>Diverse halophilic archaea isolated from saline environments.</title>
        <authorList>
            <person name="Cui H.-L."/>
        </authorList>
    </citation>
    <scope>NUCLEOTIDE SEQUENCE</scope>
    <source>
        <strain evidence="2">XZYJT40</strain>
    </source>
</reference>
<dbReference type="AlphaFoldDB" id="A0A8U0IF73"/>
<organism evidence="2 3">
    <name type="scientific">Halorussus gelatinilyticus</name>
    <dbReference type="NCBI Taxonomy" id="2937524"/>
    <lineage>
        <taxon>Archaea</taxon>
        <taxon>Methanobacteriati</taxon>
        <taxon>Methanobacteriota</taxon>
        <taxon>Stenosarchaea group</taxon>
        <taxon>Halobacteria</taxon>
        <taxon>Halobacteriales</taxon>
        <taxon>Haladaptataceae</taxon>
        <taxon>Halorussus</taxon>
    </lineage>
</organism>
<accession>A0A8U0IF73</accession>